<proteinExistence type="predicted"/>
<organism evidence="1 2">
    <name type="scientific">Leucogyrophana mollusca</name>
    <dbReference type="NCBI Taxonomy" id="85980"/>
    <lineage>
        <taxon>Eukaryota</taxon>
        <taxon>Fungi</taxon>
        <taxon>Dikarya</taxon>
        <taxon>Basidiomycota</taxon>
        <taxon>Agaricomycotina</taxon>
        <taxon>Agaricomycetes</taxon>
        <taxon>Agaricomycetidae</taxon>
        <taxon>Boletales</taxon>
        <taxon>Boletales incertae sedis</taxon>
        <taxon>Leucogyrophana</taxon>
    </lineage>
</organism>
<keyword evidence="2" id="KW-1185">Reference proteome</keyword>
<dbReference type="Proteomes" id="UP000790709">
    <property type="component" value="Unassembled WGS sequence"/>
</dbReference>
<dbReference type="EMBL" id="MU266946">
    <property type="protein sequence ID" value="KAH7917753.1"/>
    <property type="molecule type" value="Genomic_DNA"/>
</dbReference>
<accession>A0ACB8AXI5</accession>
<gene>
    <name evidence="1" type="ORF">BV22DRAFT_1135147</name>
</gene>
<comment type="caution">
    <text evidence="1">The sequence shown here is derived from an EMBL/GenBank/DDBJ whole genome shotgun (WGS) entry which is preliminary data.</text>
</comment>
<evidence type="ECO:0000313" key="2">
    <source>
        <dbReference type="Proteomes" id="UP000790709"/>
    </source>
</evidence>
<protein>
    <submittedName>
        <fullName evidence="1">Uncharacterized protein</fullName>
    </submittedName>
</protein>
<sequence length="252" mass="27515">MPSAAELKAQMDKMQADYAAAVAAEEAERQRKAEEEARKAAEEAAKKAEEEARKAAEEAEAAGEEARQHQRALAIKVEQDTGAASSQAGNAGARSLKAGCFQPGEARAKRTRRKLEKREDESEDSEDAAGPSKKALGKRKRREETPEESEDEESVQHQVAELANVVDNVEGQLRNMRRDIASLHTLLQDVSHAVDPLYVVYFDGVLEEEEELSEEEVDVAEVAAEIVGLVAEVAEVAAEGLPQGYDEEESEE</sequence>
<name>A0ACB8AXI5_9AGAM</name>
<evidence type="ECO:0000313" key="1">
    <source>
        <dbReference type="EMBL" id="KAH7917753.1"/>
    </source>
</evidence>
<reference evidence="1" key="1">
    <citation type="journal article" date="2021" name="New Phytol.">
        <title>Evolutionary innovations through gain and loss of genes in the ectomycorrhizal Boletales.</title>
        <authorList>
            <person name="Wu G."/>
            <person name="Miyauchi S."/>
            <person name="Morin E."/>
            <person name="Kuo A."/>
            <person name="Drula E."/>
            <person name="Varga T."/>
            <person name="Kohler A."/>
            <person name="Feng B."/>
            <person name="Cao Y."/>
            <person name="Lipzen A."/>
            <person name="Daum C."/>
            <person name="Hundley H."/>
            <person name="Pangilinan J."/>
            <person name="Johnson J."/>
            <person name="Barry K."/>
            <person name="LaButti K."/>
            <person name="Ng V."/>
            <person name="Ahrendt S."/>
            <person name="Min B."/>
            <person name="Choi I.G."/>
            <person name="Park H."/>
            <person name="Plett J.M."/>
            <person name="Magnuson J."/>
            <person name="Spatafora J.W."/>
            <person name="Nagy L.G."/>
            <person name="Henrissat B."/>
            <person name="Grigoriev I.V."/>
            <person name="Yang Z.L."/>
            <person name="Xu J."/>
            <person name="Martin F.M."/>
        </authorList>
    </citation>
    <scope>NUCLEOTIDE SEQUENCE</scope>
    <source>
        <strain evidence="1">KUC20120723A-06</strain>
    </source>
</reference>